<evidence type="ECO:0000313" key="1">
    <source>
        <dbReference type="EMBL" id="KKK67804.1"/>
    </source>
</evidence>
<gene>
    <name evidence="1" type="ORF">LCGC14_2950440</name>
</gene>
<comment type="caution">
    <text evidence="1">The sequence shown here is derived from an EMBL/GenBank/DDBJ whole genome shotgun (WGS) entry which is preliminary data.</text>
</comment>
<protein>
    <submittedName>
        <fullName evidence="1">Uncharacterized protein</fullName>
    </submittedName>
</protein>
<feature type="non-terminal residue" evidence="1">
    <location>
        <position position="120"/>
    </location>
</feature>
<dbReference type="AlphaFoldDB" id="A0A0F8ZN13"/>
<accession>A0A0F8ZN13</accession>
<proteinExistence type="predicted"/>
<name>A0A0F8ZN13_9ZZZZ</name>
<dbReference type="EMBL" id="LAZR01059431">
    <property type="protein sequence ID" value="KKK67804.1"/>
    <property type="molecule type" value="Genomic_DNA"/>
</dbReference>
<organism evidence="1">
    <name type="scientific">marine sediment metagenome</name>
    <dbReference type="NCBI Taxonomy" id="412755"/>
    <lineage>
        <taxon>unclassified sequences</taxon>
        <taxon>metagenomes</taxon>
        <taxon>ecological metagenomes</taxon>
    </lineage>
</organism>
<sequence>MDIETRCKHGMIAVSCAFESPAAITQSAGQAGQRRVSRPSRQFQKLNVAGMWSMIGFLAVRAMVSIKARDEVQAGECEAEYAAATGETIEVDVNLTKWGHSIEFRFGALDFDLARVGISP</sequence>
<reference evidence="1" key="1">
    <citation type="journal article" date="2015" name="Nature">
        <title>Complex archaea that bridge the gap between prokaryotes and eukaryotes.</title>
        <authorList>
            <person name="Spang A."/>
            <person name="Saw J.H."/>
            <person name="Jorgensen S.L."/>
            <person name="Zaremba-Niedzwiedzka K."/>
            <person name="Martijn J."/>
            <person name="Lind A.E."/>
            <person name="van Eijk R."/>
            <person name="Schleper C."/>
            <person name="Guy L."/>
            <person name="Ettema T.J."/>
        </authorList>
    </citation>
    <scope>NUCLEOTIDE SEQUENCE</scope>
</reference>